<gene>
    <name evidence="1" type="ORF">GLOINDRAFT_94856</name>
</gene>
<dbReference type="VEuPathDB" id="FungiDB:RhiirFUN_016779"/>
<reference evidence="1" key="1">
    <citation type="submission" date="2013-07" db="EMBL/GenBank/DDBJ databases">
        <title>The genome of an arbuscular mycorrhizal fungus provides insights into the evolution of the oldest plant symbiosis.</title>
        <authorList>
            <consortium name="DOE Joint Genome Institute"/>
            <person name="Tisserant E."/>
            <person name="Malbreil M."/>
            <person name="Kuo A."/>
            <person name="Kohler A."/>
            <person name="Symeonidi A."/>
            <person name="Balestrini R."/>
            <person name="Charron P."/>
            <person name="Duensing N."/>
            <person name="Frei-dit-Frey N."/>
            <person name="Gianinazzi-Pearson V."/>
            <person name="Gilbert B."/>
            <person name="Handa Y."/>
            <person name="Hijri M."/>
            <person name="Kaul R."/>
            <person name="Kawaguchi M."/>
            <person name="Krajinski F."/>
            <person name="Lammers P."/>
            <person name="Lapierre D."/>
            <person name="Masclaux F.G."/>
            <person name="Murat C."/>
            <person name="Morin E."/>
            <person name="Ndikumana S."/>
            <person name="Pagni M."/>
            <person name="Petitpierre D."/>
            <person name="Requena N."/>
            <person name="Rosikiewicz P."/>
            <person name="Riley R."/>
            <person name="Saito K."/>
            <person name="San Clemente H."/>
            <person name="Shapiro H."/>
            <person name="van Tuinen D."/>
            <person name="Becard G."/>
            <person name="Bonfante P."/>
            <person name="Paszkowski U."/>
            <person name="Shachar-Hill Y."/>
            <person name="Young J.P."/>
            <person name="Sanders I.R."/>
            <person name="Henrissat B."/>
            <person name="Rensing S.A."/>
            <person name="Grigoriev I.V."/>
            <person name="Corradi N."/>
            <person name="Roux C."/>
            <person name="Martin F."/>
        </authorList>
    </citation>
    <scope>NUCLEOTIDE SEQUENCE</scope>
    <source>
        <strain evidence="1">DAOM 197198</strain>
    </source>
</reference>
<dbReference type="AlphaFoldDB" id="U9U5I7"/>
<dbReference type="EMBL" id="KI281824">
    <property type="protein sequence ID" value="ESA15615.1"/>
    <property type="molecule type" value="Genomic_DNA"/>
</dbReference>
<protein>
    <submittedName>
        <fullName evidence="1">Uncharacterized protein</fullName>
    </submittedName>
</protein>
<evidence type="ECO:0000313" key="1">
    <source>
        <dbReference type="EMBL" id="ESA15615.1"/>
    </source>
</evidence>
<proteinExistence type="predicted"/>
<organism evidence="1">
    <name type="scientific">Rhizophagus irregularis (strain DAOM 181602 / DAOM 197198 / MUCL 43194)</name>
    <name type="common">Arbuscular mycorrhizal fungus</name>
    <name type="synonym">Glomus intraradices</name>
    <dbReference type="NCBI Taxonomy" id="747089"/>
    <lineage>
        <taxon>Eukaryota</taxon>
        <taxon>Fungi</taxon>
        <taxon>Fungi incertae sedis</taxon>
        <taxon>Mucoromycota</taxon>
        <taxon>Glomeromycotina</taxon>
        <taxon>Glomeromycetes</taxon>
        <taxon>Glomerales</taxon>
        <taxon>Glomeraceae</taxon>
        <taxon>Rhizophagus</taxon>
    </lineage>
</organism>
<dbReference type="HOGENOM" id="CLU_1856343_0_0_1"/>
<name>U9U5I7_RHIID</name>
<accession>U9U5I7</accession>
<sequence length="138" mass="15775">MYTTIVLTVSVWAIPKLPKFGEISETWRNFRNLAKLKMSRVLPRKNHVMGGQTQQMSSALKEEAKACGISGGGLKKWVDTRWHTMYDCVDSIMRHKVPLENLKCEKPKNLSTAVLSVLRSRAFFDDKFAGHEVCLEIY</sequence>